<reference evidence="3" key="1">
    <citation type="submission" date="2019-03" db="EMBL/GenBank/DDBJ databases">
        <title>Lake Tanganyika Metagenome-Assembled Genomes (MAGs).</title>
        <authorList>
            <person name="Tran P."/>
        </authorList>
    </citation>
    <scope>NUCLEOTIDE SEQUENCE</scope>
    <source>
        <strain evidence="3">K_DeepCast_150m_m2_040</strain>
    </source>
</reference>
<dbReference type="Proteomes" id="UP000779900">
    <property type="component" value="Unassembled WGS sequence"/>
</dbReference>
<accession>A0A937XII1</accession>
<dbReference type="InterPro" id="IPR007445">
    <property type="entry name" value="PilO"/>
</dbReference>
<feature type="transmembrane region" description="Helical" evidence="2">
    <location>
        <begin position="9"/>
        <end position="29"/>
    </location>
</feature>
<keyword evidence="2" id="KW-0472">Membrane</keyword>
<feature type="coiled-coil region" evidence="1">
    <location>
        <begin position="36"/>
        <end position="80"/>
    </location>
</feature>
<keyword evidence="2" id="KW-1133">Transmembrane helix</keyword>
<dbReference type="Pfam" id="PF04350">
    <property type="entry name" value="PilO"/>
    <property type="match status" value="1"/>
</dbReference>
<dbReference type="AlphaFoldDB" id="A0A937XII1"/>
<keyword evidence="1" id="KW-0175">Coiled coil</keyword>
<protein>
    <recommendedName>
        <fullName evidence="5">Type 4a pilus biogenesis protein PilO</fullName>
    </recommendedName>
</protein>
<dbReference type="EMBL" id="VGIR01000070">
    <property type="protein sequence ID" value="MBM3332256.1"/>
    <property type="molecule type" value="Genomic_DNA"/>
</dbReference>
<dbReference type="Gene3D" id="3.30.70.60">
    <property type="match status" value="1"/>
</dbReference>
<gene>
    <name evidence="3" type="ORF">FJY68_10500</name>
</gene>
<evidence type="ECO:0000256" key="1">
    <source>
        <dbReference type="SAM" id="Coils"/>
    </source>
</evidence>
<proteinExistence type="predicted"/>
<dbReference type="InterPro" id="IPR014717">
    <property type="entry name" value="Transl_elong_EF1B/ribsomal_bS6"/>
</dbReference>
<evidence type="ECO:0000256" key="2">
    <source>
        <dbReference type="SAM" id="Phobius"/>
    </source>
</evidence>
<evidence type="ECO:0000313" key="4">
    <source>
        <dbReference type="Proteomes" id="UP000779900"/>
    </source>
</evidence>
<evidence type="ECO:0000313" key="3">
    <source>
        <dbReference type="EMBL" id="MBM3332256.1"/>
    </source>
</evidence>
<organism evidence="3 4">
    <name type="scientific">candidate division WOR-3 bacterium</name>
    <dbReference type="NCBI Taxonomy" id="2052148"/>
    <lineage>
        <taxon>Bacteria</taxon>
        <taxon>Bacteria division WOR-3</taxon>
    </lineage>
</organism>
<dbReference type="PANTHER" id="PTHR39555:SF1">
    <property type="entry name" value="TYPE IV PILUS INNER MEMBRANE COMPONENT PILO"/>
    <property type="match status" value="1"/>
</dbReference>
<dbReference type="GO" id="GO:0043107">
    <property type="term" value="P:type IV pilus-dependent motility"/>
    <property type="evidence" value="ECO:0007669"/>
    <property type="project" value="InterPro"/>
</dbReference>
<dbReference type="PANTHER" id="PTHR39555">
    <property type="entry name" value="FIMBRIAL ASSEMBLY PROTEIN PILO-LIKE PROTEIN-RELATED"/>
    <property type="match status" value="1"/>
</dbReference>
<evidence type="ECO:0008006" key="5">
    <source>
        <dbReference type="Google" id="ProtNLM"/>
    </source>
</evidence>
<sequence>MASFLERRVLIIGLAAYVVLALLAVFLLYRPRLQARAESSAQAASLQKQLDETRARVKGIGKLRERVAELQQANSQFIARVVPRSQMLSMLRQLAQLGADRKVRFLEIAPPSFDSLLQQENPTVPLRTVPFMVTVQGRYIDIGQYVESLDKFPYFVRVPDFEVSAREDVRPEVEAKLLVNLVASSLAMGGKL</sequence>
<comment type="caution">
    <text evidence="3">The sequence shown here is derived from an EMBL/GenBank/DDBJ whole genome shotgun (WGS) entry which is preliminary data.</text>
</comment>
<keyword evidence="2" id="KW-0812">Transmembrane</keyword>
<name>A0A937XII1_UNCW3</name>
<dbReference type="GO" id="GO:0043683">
    <property type="term" value="P:type IV pilus assembly"/>
    <property type="evidence" value="ECO:0007669"/>
    <property type="project" value="InterPro"/>
</dbReference>